<sequence length="441" mass="45068">MKKRRTNGYTLIELIVAVGLFALVMTLAAGAYLLMINLSRQAQGTATGINNLAFALETITRSIRTGSLYSCGDFGGNCPNGGSSFSFRNVSDAMVTYALAGSAPDLYIQRTVDGVTQSALTDPSSVAISSLTFYVSGVETAASGEYTQPYVTIVISGSVSSGSGRTTQTFAIETGSTMRGIDLTVTLPPSENPPAPTCTLIAEPVLVLSGGSSVLSWTTVNALSFSIDQGIGVVSPAAGGTYSVSPPVTTTYTGTATNAEGSAICSAQVAVILAPVNGQCASTHYSCAAGTDADHGSGPDAWTWSCVGENGGATAPCTEEKQDITWTERNAPNGNWRSVTYGSGLFVAVGSASGSNDAMTSPDGITWTSQTTPNATWGAVTYGNGLFVAVKSSGANDVMTSPDGITWTSPSSVPSGDWRSVTYGNAMFVVVGNSGDVMTSP</sequence>
<proteinExistence type="predicted"/>
<accession>A0A1F6DSJ9</accession>
<dbReference type="AlphaFoldDB" id="A0A1F6DSJ9"/>
<dbReference type="InterPro" id="IPR012902">
    <property type="entry name" value="N_methyl_site"/>
</dbReference>
<dbReference type="Proteomes" id="UP000177232">
    <property type="component" value="Unassembled WGS sequence"/>
</dbReference>
<evidence type="ECO:0008006" key="4">
    <source>
        <dbReference type="Google" id="ProtNLM"/>
    </source>
</evidence>
<evidence type="ECO:0000256" key="1">
    <source>
        <dbReference type="SAM" id="Phobius"/>
    </source>
</evidence>
<keyword evidence="1" id="KW-0472">Membrane</keyword>
<dbReference type="SUPFAM" id="SSF50939">
    <property type="entry name" value="Sialidases"/>
    <property type="match status" value="1"/>
</dbReference>
<dbReference type="InterPro" id="IPR036278">
    <property type="entry name" value="Sialidase_sf"/>
</dbReference>
<feature type="transmembrane region" description="Helical" evidence="1">
    <location>
        <begin position="12"/>
        <end position="35"/>
    </location>
</feature>
<dbReference type="NCBIfam" id="TIGR02532">
    <property type="entry name" value="IV_pilin_GFxxxE"/>
    <property type="match status" value="1"/>
</dbReference>
<organism evidence="2 3">
    <name type="scientific">Candidatus Kaiserbacteria bacterium RIFCSPHIGHO2_02_FULL_55_17</name>
    <dbReference type="NCBI Taxonomy" id="1798496"/>
    <lineage>
        <taxon>Bacteria</taxon>
        <taxon>Candidatus Kaiseribacteriota</taxon>
    </lineage>
</organism>
<reference evidence="2 3" key="1">
    <citation type="journal article" date="2016" name="Nat. Commun.">
        <title>Thousands of microbial genomes shed light on interconnected biogeochemical processes in an aquifer system.</title>
        <authorList>
            <person name="Anantharaman K."/>
            <person name="Brown C.T."/>
            <person name="Hug L.A."/>
            <person name="Sharon I."/>
            <person name="Castelle C.J."/>
            <person name="Probst A.J."/>
            <person name="Thomas B.C."/>
            <person name="Singh A."/>
            <person name="Wilkins M.J."/>
            <person name="Karaoz U."/>
            <person name="Brodie E.L."/>
            <person name="Williams K.H."/>
            <person name="Hubbard S.S."/>
            <person name="Banfield J.F."/>
        </authorList>
    </citation>
    <scope>NUCLEOTIDE SEQUENCE [LARGE SCALE GENOMIC DNA]</scope>
</reference>
<gene>
    <name evidence="2" type="ORF">A3C94_00370</name>
</gene>
<comment type="caution">
    <text evidence="2">The sequence shown here is derived from an EMBL/GenBank/DDBJ whole genome shotgun (WGS) entry which is preliminary data.</text>
</comment>
<dbReference type="EMBL" id="MFLJ01000029">
    <property type="protein sequence ID" value="OGG64260.1"/>
    <property type="molecule type" value="Genomic_DNA"/>
</dbReference>
<dbReference type="STRING" id="1798496.A3C94_00370"/>
<evidence type="ECO:0000313" key="3">
    <source>
        <dbReference type="Proteomes" id="UP000177232"/>
    </source>
</evidence>
<keyword evidence="1" id="KW-0812">Transmembrane</keyword>
<protein>
    <recommendedName>
        <fullName evidence="4">HYR domain-containing protein</fullName>
    </recommendedName>
</protein>
<evidence type="ECO:0000313" key="2">
    <source>
        <dbReference type="EMBL" id="OGG64260.1"/>
    </source>
</evidence>
<dbReference type="Pfam" id="PF07963">
    <property type="entry name" value="N_methyl"/>
    <property type="match status" value="1"/>
</dbReference>
<name>A0A1F6DSJ9_9BACT</name>
<keyword evidence="1" id="KW-1133">Transmembrane helix</keyword>